<dbReference type="Proteomes" id="UP000011668">
    <property type="component" value="Unassembled WGS sequence"/>
</dbReference>
<dbReference type="AlphaFoldDB" id="L8WVS8"/>
<feature type="region of interest" description="Disordered" evidence="3">
    <location>
        <begin position="168"/>
        <end position="266"/>
    </location>
</feature>
<name>L8WVS8_THACA</name>
<feature type="compositionally biased region" description="Basic and acidic residues" evidence="3">
    <location>
        <begin position="216"/>
        <end position="225"/>
    </location>
</feature>
<gene>
    <name evidence="5" type="ORF">AG1IA_05525</name>
</gene>
<evidence type="ECO:0000256" key="1">
    <source>
        <dbReference type="PROSITE-ProRule" id="PRU00285"/>
    </source>
</evidence>
<accession>L8WVS8</accession>
<evidence type="ECO:0000313" key="6">
    <source>
        <dbReference type="Proteomes" id="UP000011668"/>
    </source>
</evidence>
<dbReference type="STRING" id="983506.L8WVS8"/>
<sequence>MRVGQHHQVARHLGSFHRSRTQRFRLDSVHPWRGRRKDYYLRISYAAWAPLVIPSSSLIPSSCEYPDGAVSSTNTSFPCNPLFWNPKRYVLHVLNPYTPDDRAPYSHHADLADRFRASLEPIIVYFSLCPILSPTMATTSTRSSKTSGKSVFSSFKWESFDKMFDEAFTPRGSIGSSETGSSRRRSLDPNRHSDTRSKPAVPPTTDPAPVPPNEGEFDRLWNDARRVRKTTTTRKRVVTRSSDSADTDPEVDEMGQLRPRGQTRHVGMDHNGIINLVFELPGIPKSDIKVKFATQKISVAWQKVTVEEKAEGERLIRERVEKKYLRTIPIPPAVPFDCIRAVLQDERLTVTYPRVDILK</sequence>
<dbReference type="InterPro" id="IPR008978">
    <property type="entry name" value="HSP20-like_chaperone"/>
</dbReference>
<comment type="similarity">
    <text evidence="1 2">Belongs to the small heat shock protein (HSP20) family.</text>
</comment>
<dbReference type="SUPFAM" id="SSF49764">
    <property type="entry name" value="HSP20-like chaperones"/>
    <property type="match status" value="1"/>
</dbReference>
<dbReference type="InterPro" id="IPR002068">
    <property type="entry name" value="A-crystallin/Hsp20_dom"/>
</dbReference>
<protein>
    <submittedName>
        <fullName evidence="5">HSP20 domain-containing protein</fullName>
    </submittedName>
</protein>
<feature type="compositionally biased region" description="Basic residues" evidence="3">
    <location>
        <begin position="226"/>
        <end position="238"/>
    </location>
</feature>
<dbReference type="PROSITE" id="PS01031">
    <property type="entry name" value="SHSP"/>
    <property type="match status" value="1"/>
</dbReference>
<organism evidence="5 6">
    <name type="scientific">Thanatephorus cucumeris (strain AG1-IA)</name>
    <name type="common">Rice sheath blight fungus</name>
    <name type="synonym">Rhizoctonia solani</name>
    <dbReference type="NCBI Taxonomy" id="983506"/>
    <lineage>
        <taxon>Eukaryota</taxon>
        <taxon>Fungi</taxon>
        <taxon>Dikarya</taxon>
        <taxon>Basidiomycota</taxon>
        <taxon>Agaricomycotina</taxon>
        <taxon>Agaricomycetes</taxon>
        <taxon>Cantharellales</taxon>
        <taxon>Ceratobasidiaceae</taxon>
        <taxon>Rhizoctonia</taxon>
        <taxon>Rhizoctonia solani AG-1</taxon>
    </lineage>
</organism>
<dbReference type="EMBL" id="AFRT01001431">
    <property type="protein sequence ID" value="ELU40459.1"/>
    <property type="molecule type" value="Genomic_DNA"/>
</dbReference>
<dbReference type="HOGENOM" id="CLU_772024_0_0_1"/>
<evidence type="ECO:0000259" key="4">
    <source>
        <dbReference type="PROSITE" id="PS01031"/>
    </source>
</evidence>
<dbReference type="OrthoDB" id="1431247at2759"/>
<dbReference type="CDD" id="cd06464">
    <property type="entry name" value="ACD_sHsps-like"/>
    <property type="match status" value="1"/>
</dbReference>
<keyword evidence="6" id="KW-1185">Reference proteome</keyword>
<reference evidence="5 6" key="1">
    <citation type="journal article" date="2013" name="Nat. Commun.">
        <title>The evolution and pathogenic mechanisms of the rice sheath blight pathogen.</title>
        <authorList>
            <person name="Zheng A."/>
            <person name="Lin R."/>
            <person name="Xu L."/>
            <person name="Qin P."/>
            <person name="Tang C."/>
            <person name="Ai P."/>
            <person name="Zhang D."/>
            <person name="Liu Y."/>
            <person name="Sun Z."/>
            <person name="Feng H."/>
            <person name="Wang Y."/>
            <person name="Chen Y."/>
            <person name="Liang X."/>
            <person name="Fu R."/>
            <person name="Li Q."/>
            <person name="Zhang J."/>
            <person name="Yu X."/>
            <person name="Xie Z."/>
            <person name="Ding L."/>
            <person name="Guan P."/>
            <person name="Tang J."/>
            <person name="Liang Y."/>
            <person name="Wang S."/>
            <person name="Deng Q."/>
            <person name="Li S."/>
            <person name="Zhu J."/>
            <person name="Wang L."/>
            <person name="Liu H."/>
            <person name="Li P."/>
        </authorList>
    </citation>
    <scope>NUCLEOTIDE SEQUENCE [LARGE SCALE GENOMIC DNA]</scope>
    <source>
        <strain evidence="6">AG-1 IA</strain>
    </source>
</reference>
<proteinExistence type="inferred from homology"/>
<feature type="compositionally biased region" description="Pro residues" evidence="3">
    <location>
        <begin position="200"/>
        <end position="212"/>
    </location>
</feature>
<dbReference type="Pfam" id="PF00011">
    <property type="entry name" value="HSP20"/>
    <property type="match status" value="1"/>
</dbReference>
<feature type="domain" description="SHSP" evidence="4">
    <location>
        <begin position="256"/>
        <end position="359"/>
    </location>
</feature>
<evidence type="ECO:0000313" key="5">
    <source>
        <dbReference type="EMBL" id="ELU40459.1"/>
    </source>
</evidence>
<evidence type="ECO:0000256" key="3">
    <source>
        <dbReference type="SAM" id="MobiDB-lite"/>
    </source>
</evidence>
<feature type="compositionally biased region" description="Basic and acidic residues" evidence="3">
    <location>
        <begin position="185"/>
        <end position="197"/>
    </location>
</feature>
<feature type="compositionally biased region" description="Low complexity" evidence="3">
    <location>
        <begin position="171"/>
        <end position="180"/>
    </location>
</feature>
<evidence type="ECO:0000256" key="2">
    <source>
        <dbReference type="RuleBase" id="RU003616"/>
    </source>
</evidence>
<comment type="caution">
    <text evidence="5">The sequence shown here is derived from an EMBL/GenBank/DDBJ whole genome shotgun (WGS) entry which is preliminary data.</text>
</comment>
<dbReference type="Gene3D" id="2.60.40.790">
    <property type="match status" value="1"/>
</dbReference>